<dbReference type="EMBL" id="LSMT01000131">
    <property type="protein sequence ID" value="PFX26226.1"/>
    <property type="molecule type" value="Genomic_DNA"/>
</dbReference>
<gene>
    <name evidence="1" type="ORF">AWC38_SpisGene9091</name>
</gene>
<organism evidence="1 2">
    <name type="scientific">Stylophora pistillata</name>
    <name type="common">Smooth cauliflower coral</name>
    <dbReference type="NCBI Taxonomy" id="50429"/>
    <lineage>
        <taxon>Eukaryota</taxon>
        <taxon>Metazoa</taxon>
        <taxon>Cnidaria</taxon>
        <taxon>Anthozoa</taxon>
        <taxon>Hexacorallia</taxon>
        <taxon>Scleractinia</taxon>
        <taxon>Astrocoeniina</taxon>
        <taxon>Pocilloporidae</taxon>
        <taxon>Stylophora</taxon>
    </lineage>
</organism>
<accession>A0A2B4SA13</accession>
<evidence type="ECO:0000313" key="2">
    <source>
        <dbReference type="Proteomes" id="UP000225706"/>
    </source>
</evidence>
<evidence type="ECO:0000313" key="1">
    <source>
        <dbReference type="EMBL" id="PFX26226.1"/>
    </source>
</evidence>
<sequence length="208" mass="22253">MARPLLPTVAKTLGLSTLGGLASEGASQLVKAISGRGKPVKTKVPVKNESYYIPPERLELLLPTRDLLTKYQKEHVIEALQKGRQVILTPTKTQKGGALGTILASIGIPMAIDFVKNMISGKGAQRLGAPRSDGWGSHIPQRPPPFIGNWPNGQIGRGGALFDVGSSHSIGEMVFKGLANSGAYRARKGAAKAFKSDYDKNKIKQMLQ</sequence>
<dbReference type="AlphaFoldDB" id="A0A2B4SA13"/>
<proteinExistence type="predicted"/>
<comment type="caution">
    <text evidence="1">The sequence shown here is derived from an EMBL/GenBank/DDBJ whole genome shotgun (WGS) entry which is preliminary data.</text>
</comment>
<dbReference type="Proteomes" id="UP000225706">
    <property type="component" value="Unassembled WGS sequence"/>
</dbReference>
<name>A0A2B4SA13_STYPI</name>
<protein>
    <submittedName>
        <fullName evidence="1">Uncharacterized protein</fullName>
    </submittedName>
</protein>
<reference evidence="2" key="1">
    <citation type="journal article" date="2017" name="bioRxiv">
        <title>Comparative analysis of the genomes of Stylophora pistillata and Acropora digitifera provides evidence for extensive differences between species of corals.</title>
        <authorList>
            <person name="Voolstra C.R."/>
            <person name="Li Y."/>
            <person name="Liew Y.J."/>
            <person name="Baumgarten S."/>
            <person name="Zoccola D."/>
            <person name="Flot J.-F."/>
            <person name="Tambutte S."/>
            <person name="Allemand D."/>
            <person name="Aranda M."/>
        </authorList>
    </citation>
    <scope>NUCLEOTIDE SEQUENCE [LARGE SCALE GENOMIC DNA]</scope>
</reference>
<keyword evidence="2" id="KW-1185">Reference proteome</keyword>